<comment type="caution">
    <text evidence="1">The sequence shown here is derived from an EMBL/GenBank/DDBJ whole genome shotgun (WGS) entry which is preliminary data.</text>
</comment>
<dbReference type="Proteomes" id="UP001165960">
    <property type="component" value="Unassembled WGS sequence"/>
</dbReference>
<keyword evidence="2" id="KW-1185">Reference proteome</keyword>
<organism evidence="1 2">
    <name type="scientific">Entomophthora muscae</name>
    <dbReference type="NCBI Taxonomy" id="34485"/>
    <lineage>
        <taxon>Eukaryota</taxon>
        <taxon>Fungi</taxon>
        <taxon>Fungi incertae sedis</taxon>
        <taxon>Zoopagomycota</taxon>
        <taxon>Entomophthoromycotina</taxon>
        <taxon>Entomophthoromycetes</taxon>
        <taxon>Entomophthorales</taxon>
        <taxon>Entomophthoraceae</taxon>
        <taxon>Entomophthora</taxon>
    </lineage>
</organism>
<evidence type="ECO:0000313" key="1">
    <source>
        <dbReference type="EMBL" id="KAJ9089753.1"/>
    </source>
</evidence>
<accession>A0ACC2URT0</accession>
<sequence>MVPSNWVKKIAPQDGQFLPSYLQTLFDFETPSERNPNNLLPFLKKYHNTSFKRISEPGKKIMTPPNNGLIQSLLFEKDDRLNLLGDYLTIKLASSLSSISFVSVDVLLQDIIVMNEFLALPGCILKSLICVRNNFDSRKIGFLCSGIAKNKSLTYLVLDENGLKNYDVYQLKEALLKRSSGSSCLEMLSLSKNLINDAGVEALSRALNILTLHRLDLSFNNISHYSMLYLKDSVKELFHLDVSFNANFGLRGFNELFEVYYKSSCLTWINLNGLNLGEEIVEDLIQPLKSHLCKIKRLGLSGNRLGDEFGVELAVALAINTSLVELDLSCNLFTNQCIRHLAICLQFNRHLASLHMRQMPETLASSTALVLIRAVRTSARITTLSIELPQEDLAQKLRDSLAENRTLYERVANDACHLMNVSRILLHSVPSHTPQSKNMGDLPFEIMFRILRYFVFQHPPSALSYVQFKAILEYSAQRPSLARPTNRDTISSCRGPRESFLNQVFCLRPNYRPEIPPEESTKGI</sequence>
<evidence type="ECO:0000313" key="2">
    <source>
        <dbReference type="Proteomes" id="UP001165960"/>
    </source>
</evidence>
<protein>
    <submittedName>
        <fullName evidence="1">NACHT, LRR and PYD domains-containing protein 12</fullName>
    </submittedName>
</protein>
<proteinExistence type="predicted"/>
<dbReference type="EMBL" id="QTSX02000030">
    <property type="protein sequence ID" value="KAJ9089753.1"/>
    <property type="molecule type" value="Genomic_DNA"/>
</dbReference>
<gene>
    <name evidence="1" type="primary">NLRP12</name>
    <name evidence="1" type="ORF">DSO57_1009504</name>
</gene>
<reference evidence="1" key="1">
    <citation type="submission" date="2022-04" db="EMBL/GenBank/DDBJ databases">
        <title>Genome of the entomopathogenic fungus Entomophthora muscae.</title>
        <authorList>
            <person name="Elya C."/>
            <person name="Lovett B.R."/>
            <person name="Lee E."/>
            <person name="Macias A.M."/>
            <person name="Hajek A.E."/>
            <person name="De Bivort B.L."/>
            <person name="Kasson M.T."/>
            <person name="De Fine Licht H.H."/>
            <person name="Stajich J.E."/>
        </authorList>
    </citation>
    <scope>NUCLEOTIDE SEQUENCE</scope>
    <source>
        <strain evidence="1">Berkeley</strain>
    </source>
</reference>
<name>A0ACC2URT0_9FUNG</name>